<keyword evidence="3" id="KW-1185">Reference proteome</keyword>
<accession>A0AAE0CP80</accession>
<proteinExistence type="predicted"/>
<evidence type="ECO:0000259" key="1">
    <source>
        <dbReference type="Pfam" id="PF13966"/>
    </source>
</evidence>
<dbReference type="PANTHER" id="PTHR33116">
    <property type="entry name" value="REVERSE TRANSCRIPTASE ZINC-BINDING DOMAIN-CONTAINING PROTEIN-RELATED-RELATED"/>
    <property type="match status" value="1"/>
</dbReference>
<feature type="domain" description="Reverse transcriptase zinc-binding" evidence="1">
    <location>
        <begin position="266"/>
        <end position="316"/>
    </location>
</feature>
<evidence type="ECO:0000313" key="2">
    <source>
        <dbReference type="EMBL" id="KAK2658391.1"/>
    </source>
</evidence>
<name>A0AAE0CP80_9ROSI</name>
<sequence>MGMSRNRWNLDVELAKVVGKGGALGCFYYDKVPKGGGSFVLGSWNLSKEVAKVDCGSKLFRFLNGWSEDRVLIDGVRKNWMGFSVRGHAGLNIKQKIKTVKLHMKAHFKERKSDGSLIKELEEEMVGIEFLVVFKVMNTVIGPSQMAFVKDRQIVDSFIIAKEINFQKSCLVQIGKKVFSEEDWVAAFRCASTSLPVTYLGLPLRGNSRRETFWNSDVSKVEQRLAQWKRAFITKCGCLVLIKAVLTSGPSHFMKCLEVNSDSADLFYDFLWHDLCPPKVEVFVWQQLKGRVLVRKVLLKFGVVVQMASSGCPMCDGVVLNSCFFVDGSSRGNSRDARLGGVLQDYAWHGAMVKIVGI</sequence>
<dbReference type="Pfam" id="PF13966">
    <property type="entry name" value="zf-RVT"/>
    <property type="match status" value="1"/>
</dbReference>
<gene>
    <name evidence="2" type="ORF">Ddye_004924</name>
</gene>
<dbReference type="InterPro" id="IPR026960">
    <property type="entry name" value="RVT-Znf"/>
</dbReference>
<organism evidence="2 3">
    <name type="scientific">Dipteronia dyeriana</name>
    <dbReference type="NCBI Taxonomy" id="168575"/>
    <lineage>
        <taxon>Eukaryota</taxon>
        <taxon>Viridiplantae</taxon>
        <taxon>Streptophyta</taxon>
        <taxon>Embryophyta</taxon>
        <taxon>Tracheophyta</taxon>
        <taxon>Spermatophyta</taxon>
        <taxon>Magnoliopsida</taxon>
        <taxon>eudicotyledons</taxon>
        <taxon>Gunneridae</taxon>
        <taxon>Pentapetalae</taxon>
        <taxon>rosids</taxon>
        <taxon>malvids</taxon>
        <taxon>Sapindales</taxon>
        <taxon>Sapindaceae</taxon>
        <taxon>Hippocastanoideae</taxon>
        <taxon>Acereae</taxon>
        <taxon>Dipteronia</taxon>
    </lineage>
</organism>
<dbReference type="Proteomes" id="UP001280121">
    <property type="component" value="Unassembled WGS sequence"/>
</dbReference>
<reference evidence="2" key="1">
    <citation type="journal article" date="2023" name="Plant J.">
        <title>Genome sequences and population genomics provide insights into the demographic history, inbreeding, and mutation load of two 'living fossil' tree species of Dipteronia.</title>
        <authorList>
            <person name="Feng Y."/>
            <person name="Comes H.P."/>
            <person name="Chen J."/>
            <person name="Zhu S."/>
            <person name="Lu R."/>
            <person name="Zhang X."/>
            <person name="Li P."/>
            <person name="Qiu J."/>
            <person name="Olsen K.M."/>
            <person name="Qiu Y."/>
        </authorList>
    </citation>
    <scope>NUCLEOTIDE SEQUENCE</scope>
    <source>
        <strain evidence="2">KIB01</strain>
    </source>
</reference>
<dbReference type="AlphaFoldDB" id="A0AAE0CP80"/>
<evidence type="ECO:0000313" key="3">
    <source>
        <dbReference type="Proteomes" id="UP001280121"/>
    </source>
</evidence>
<dbReference type="EMBL" id="JANJYI010000002">
    <property type="protein sequence ID" value="KAK2658391.1"/>
    <property type="molecule type" value="Genomic_DNA"/>
</dbReference>
<comment type="caution">
    <text evidence="2">The sequence shown here is derived from an EMBL/GenBank/DDBJ whole genome shotgun (WGS) entry which is preliminary data.</text>
</comment>
<dbReference type="PANTHER" id="PTHR33116:SF86">
    <property type="entry name" value="REVERSE TRANSCRIPTASE DOMAIN-CONTAINING PROTEIN"/>
    <property type="match status" value="1"/>
</dbReference>
<protein>
    <recommendedName>
        <fullName evidence="1">Reverse transcriptase zinc-binding domain-containing protein</fullName>
    </recommendedName>
</protein>